<evidence type="ECO:0000256" key="16">
    <source>
        <dbReference type="SAM" id="SignalP"/>
    </source>
</evidence>
<dbReference type="GO" id="GO:0020037">
    <property type="term" value="F:heme binding"/>
    <property type="evidence" value="ECO:0007669"/>
    <property type="project" value="InterPro"/>
</dbReference>
<dbReference type="InterPro" id="IPR017972">
    <property type="entry name" value="Cyt_P450_CS"/>
</dbReference>
<dbReference type="InterPro" id="IPR036396">
    <property type="entry name" value="Cyt_P450_sf"/>
</dbReference>
<keyword evidence="13" id="KW-0472">Membrane</keyword>
<keyword evidence="18" id="KW-1185">Reference proteome</keyword>
<dbReference type="GO" id="GO:0006805">
    <property type="term" value="P:xenobiotic metabolic process"/>
    <property type="evidence" value="ECO:0007669"/>
    <property type="project" value="TreeGrafter"/>
</dbReference>
<dbReference type="AlphaFoldDB" id="A0A8J5JIN3"/>
<dbReference type="GO" id="GO:0016712">
    <property type="term" value="F:oxidoreductase activity, acting on paired donors, with incorporation or reduction of molecular oxygen, reduced flavin or flavoprotein as one donor, and incorporation of one atom of oxygen"/>
    <property type="evidence" value="ECO:0007669"/>
    <property type="project" value="TreeGrafter"/>
</dbReference>
<evidence type="ECO:0000313" key="17">
    <source>
        <dbReference type="EMBL" id="KAG7156926.1"/>
    </source>
</evidence>
<comment type="cofactor">
    <cofactor evidence="1 14">
        <name>heme</name>
        <dbReference type="ChEBI" id="CHEBI:30413"/>
    </cofactor>
</comment>
<dbReference type="EMBL" id="JAHLQT010038275">
    <property type="protein sequence ID" value="KAG7156926.1"/>
    <property type="molecule type" value="Genomic_DNA"/>
</dbReference>
<evidence type="ECO:0000256" key="12">
    <source>
        <dbReference type="ARBA" id="ARBA00023033"/>
    </source>
</evidence>
<gene>
    <name evidence="17" type="primary">Cyp2L1-L 4</name>
    <name evidence="17" type="ORF">Hamer_G015854</name>
</gene>
<proteinExistence type="inferred from homology"/>
<dbReference type="GO" id="GO:0005506">
    <property type="term" value="F:iron ion binding"/>
    <property type="evidence" value="ECO:0007669"/>
    <property type="project" value="InterPro"/>
</dbReference>
<evidence type="ECO:0000256" key="14">
    <source>
        <dbReference type="PIRSR" id="PIRSR602401-1"/>
    </source>
</evidence>
<keyword evidence="7 14" id="KW-0479">Metal-binding</keyword>
<keyword evidence="9" id="KW-0492">Microsome</keyword>
<organism evidence="17 18">
    <name type="scientific">Homarus americanus</name>
    <name type="common">American lobster</name>
    <dbReference type="NCBI Taxonomy" id="6706"/>
    <lineage>
        <taxon>Eukaryota</taxon>
        <taxon>Metazoa</taxon>
        <taxon>Ecdysozoa</taxon>
        <taxon>Arthropoda</taxon>
        <taxon>Crustacea</taxon>
        <taxon>Multicrustacea</taxon>
        <taxon>Malacostraca</taxon>
        <taxon>Eumalacostraca</taxon>
        <taxon>Eucarida</taxon>
        <taxon>Decapoda</taxon>
        <taxon>Pleocyemata</taxon>
        <taxon>Astacidea</taxon>
        <taxon>Nephropoidea</taxon>
        <taxon>Nephropidae</taxon>
        <taxon>Homarus</taxon>
    </lineage>
</organism>
<evidence type="ECO:0000256" key="8">
    <source>
        <dbReference type="ARBA" id="ARBA00022824"/>
    </source>
</evidence>
<dbReference type="PANTHER" id="PTHR24300:SF375">
    <property type="entry name" value="CYTOCHROME P450 FAMILY"/>
    <property type="match status" value="1"/>
</dbReference>
<evidence type="ECO:0000256" key="6">
    <source>
        <dbReference type="ARBA" id="ARBA00022617"/>
    </source>
</evidence>
<dbReference type="SUPFAM" id="SSF48264">
    <property type="entry name" value="Cytochrome P450"/>
    <property type="match status" value="1"/>
</dbReference>
<dbReference type="PRINTS" id="PR00385">
    <property type="entry name" value="P450"/>
</dbReference>
<comment type="function">
    <text evidence="2">May be involved in the metabolism of insect hormones and in the breakdown of synthetic insecticides.</text>
</comment>
<evidence type="ECO:0000256" key="2">
    <source>
        <dbReference type="ARBA" id="ARBA00003690"/>
    </source>
</evidence>
<evidence type="ECO:0000256" key="13">
    <source>
        <dbReference type="ARBA" id="ARBA00023136"/>
    </source>
</evidence>
<dbReference type="Pfam" id="PF00067">
    <property type="entry name" value="p450"/>
    <property type="match status" value="1"/>
</dbReference>
<evidence type="ECO:0000256" key="10">
    <source>
        <dbReference type="ARBA" id="ARBA00023002"/>
    </source>
</evidence>
<dbReference type="Proteomes" id="UP000747542">
    <property type="component" value="Unassembled WGS sequence"/>
</dbReference>
<keyword evidence="6 14" id="KW-0349">Heme</keyword>
<evidence type="ECO:0000313" key="18">
    <source>
        <dbReference type="Proteomes" id="UP000747542"/>
    </source>
</evidence>
<evidence type="ECO:0000256" key="11">
    <source>
        <dbReference type="ARBA" id="ARBA00023004"/>
    </source>
</evidence>
<dbReference type="PRINTS" id="PR00463">
    <property type="entry name" value="EP450I"/>
</dbReference>
<name>A0A8J5JIN3_HOMAM</name>
<keyword evidence="11 14" id="KW-0408">Iron</keyword>
<feature type="signal peptide" evidence="16">
    <location>
        <begin position="1"/>
        <end position="21"/>
    </location>
</feature>
<feature type="chain" id="PRO_5035258362" evidence="16">
    <location>
        <begin position="22"/>
        <end position="436"/>
    </location>
</feature>
<protein>
    <submittedName>
        <fullName evidence="17">Cytochrome P450 2L1-like 4</fullName>
    </submittedName>
</protein>
<dbReference type="InterPro" id="IPR001128">
    <property type="entry name" value="Cyt_P450"/>
</dbReference>
<feature type="binding site" description="axial binding residue" evidence="14">
    <location>
        <position position="380"/>
    </location>
    <ligand>
        <name>heme</name>
        <dbReference type="ChEBI" id="CHEBI:30413"/>
    </ligand>
    <ligandPart>
        <name>Fe</name>
        <dbReference type="ChEBI" id="CHEBI:18248"/>
    </ligandPart>
</feature>
<dbReference type="PROSITE" id="PS00086">
    <property type="entry name" value="CYTOCHROME_P450"/>
    <property type="match status" value="1"/>
</dbReference>
<evidence type="ECO:0000256" key="3">
    <source>
        <dbReference type="ARBA" id="ARBA00004174"/>
    </source>
</evidence>
<sequence length="436" mass="49548">MLTEAVLGVVLLVLLLTLVNRRPKGLPPGEWGWPVLGALMPSGVTIEDHLKTLRRKYGDIFTRRFALRQLKELGMGKSSLMDAIQYEVTCLVDDFMKHTGRPQPIPMSLNVAILNVIWKITADIRYDVDDRKVHEFNDLITELFENFQRGSVIFDMYPWLPSISPPFLTKYLGVDALLESVEKLRVYILQVMGEHEASLNPDKPRDYIDIYLIEMKAQQGNPESTMSKLDLCAQVADLFTAGSETTNQTMRWGLLFLAKYPDVQARVQQQIDDVVPRGTLPSLEDKPKLTQLEAVIHEISRLVSLVPLGLSHAAAADTQLAGFTIPKGTVIIPNQEMCHKEPTYWEKPEEFYPEHFLDSEGKLKPRKKNYLPFSIGRRVCPGEALSRMELYLFLSALLQNFTFSEPEGEPLDLKRNPNALFFNLPKPQNIVITKRA</sequence>
<keyword evidence="12 15" id="KW-0503">Monooxygenase</keyword>
<evidence type="ECO:0000256" key="15">
    <source>
        <dbReference type="RuleBase" id="RU000461"/>
    </source>
</evidence>
<dbReference type="Gene3D" id="1.10.630.10">
    <property type="entry name" value="Cytochrome P450"/>
    <property type="match status" value="1"/>
</dbReference>
<evidence type="ECO:0000256" key="4">
    <source>
        <dbReference type="ARBA" id="ARBA00004406"/>
    </source>
</evidence>
<keyword evidence="16" id="KW-0732">Signal</keyword>
<evidence type="ECO:0000256" key="9">
    <source>
        <dbReference type="ARBA" id="ARBA00022848"/>
    </source>
</evidence>
<dbReference type="PANTHER" id="PTHR24300">
    <property type="entry name" value="CYTOCHROME P450 508A4-RELATED"/>
    <property type="match status" value="1"/>
</dbReference>
<evidence type="ECO:0000256" key="1">
    <source>
        <dbReference type="ARBA" id="ARBA00001971"/>
    </source>
</evidence>
<keyword evidence="8" id="KW-0256">Endoplasmic reticulum</keyword>
<comment type="similarity">
    <text evidence="5 15">Belongs to the cytochrome P450 family.</text>
</comment>
<dbReference type="InterPro" id="IPR002401">
    <property type="entry name" value="Cyt_P450_E_grp-I"/>
</dbReference>
<dbReference type="FunFam" id="1.10.630.10:FF:000238">
    <property type="entry name" value="Cytochrome P450 2A6"/>
    <property type="match status" value="1"/>
</dbReference>
<comment type="subcellular location">
    <subcellularLocation>
        <location evidence="4">Endoplasmic reticulum membrane</location>
        <topology evidence="4">Peripheral membrane protein</topology>
    </subcellularLocation>
    <subcellularLocation>
        <location evidence="3">Microsome membrane</location>
        <topology evidence="3">Peripheral membrane protein</topology>
    </subcellularLocation>
</comment>
<keyword evidence="10 15" id="KW-0560">Oxidoreductase</keyword>
<accession>A0A8J5JIN3</accession>
<dbReference type="GO" id="GO:0006082">
    <property type="term" value="P:organic acid metabolic process"/>
    <property type="evidence" value="ECO:0007669"/>
    <property type="project" value="TreeGrafter"/>
</dbReference>
<reference evidence="17" key="1">
    <citation type="journal article" date="2021" name="Sci. Adv.">
        <title>The American lobster genome reveals insights on longevity, neural, and immune adaptations.</title>
        <authorList>
            <person name="Polinski J.M."/>
            <person name="Zimin A.V."/>
            <person name="Clark K.F."/>
            <person name="Kohn A.B."/>
            <person name="Sadowski N."/>
            <person name="Timp W."/>
            <person name="Ptitsyn A."/>
            <person name="Khanna P."/>
            <person name="Romanova D.Y."/>
            <person name="Williams P."/>
            <person name="Greenwood S.J."/>
            <person name="Moroz L.L."/>
            <person name="Walt D.R."/>
            <person name="Bodnar A.G."/>
        </authorList>
    </citation>
    <scope>NUCLEOTIDE SEQUENCE</scope>
    <source>
        <strain evidence="17">GMGI-L3</strain>
    </source>
</reference>
<evidence type="ECO:0000256" key="5">
    <source>
        <dbReference type="ARBA" id="ARBA00010617"/>
    </source>
</evidence>
<dbReference type="InterPro" id="IPR050182">
    <property type="entry name" value="Cytochrome_P450_fam2"/>
</dbReference>
<evidence type="ECO:0000256" key="7">
    <source>
        <dbReference type="ARBA" id="ARBA00022723"/>
    </source>
</evidence>
<dbReference type="GO" id="GO:0005789">
    <property type="term" value="C:endoplasmic reticulum membrane"/>
    <property type="evidence" value="ECO:0007669"/>
    <property type="project" value="UniProtKB-SubCell"/>
</dbReference>
<comment type="caution">
    <text evidence="17">The sequence shown here is derived from an EMBL/GenBank/DDBJ whole genome shotgun (WGS) entry which is preliminary data.</text>
</comment>